<evidence type="ECO:0000256" key="4">
    <source>
        <dbReference type="RuleBase" id="RU362028"/>
    </source>
</evidence>
<dbReference type="GO" id="GO:0000455">
    <property type="term" value="P:enzyme-directed rRNA pseudouridine synthesis"/>
    <property type="evidence" value="ECO:0007669"/>
    <property type="project" value="TreeGrafter"/>
</dbReference>
<dbReference type="Proteomes" id="UP000443070">
    <property type="component" value="Unassembled WGS sequence"/>
</dbReference>
<keyword evidence="4" id="KW-0413">Isomerase</keyword>
<dbReference type="InterPro" id="IPR020103">
    <property type="entry name" value="PsdUridine_synth_cat_dom_sf"/>
</dbReference>
<evidence type="ECO:0000256" key="3">
    <source>
        <dbReference type="PIRSR" id="PIRSR606225-1"/>
    </source>
</evidence>
<dbReference type="CDD" id="cd02869">
    <property type="entry name" value="PseudoU_synth_RluA_like"/>
    <property type="match status" value="1"/>
</dbReference>
<evidence type="ECO:0000313" key="7">
    <source>
        <dbReference type="EMBL" id="MTU04589.1"/>
    </source>
</evidence>
<dbReference type="InterPro" id="IPR006145">
    <property type="entry name" value="PsdUridine_synth_RsuA/RluA"/>
</dbReference>
<dbReference type="GO" id="GO:0003723">
    <property type="term" value="F:RNA binding"/>
    <property type="evidence" value="ECO:0007669"/>
    <property type="project" value="InterPro"/>
</dbReference>
<protein>
    <recommendedName>
        <fullName evidence="4">Pseudouridine synthase</fullName>
        <ecNumber evidence="4">5.4.99.-</ecNumber>
    </recommendedName>
</protein>
<evidence type="ECO:0000259" key="5">
    <source>
        <dbReference type="Pfam" id="PF00849"/>
    </source>
</evidence>
<gene>
    <name evidence="6" type="ORF">GMD11_04135</name>
    <name evidence="7" type="ORF">GMD18_09280</name>
</gene>
<evidence type="ECO:0000256" key="1">
    <source>
        <dbReference type="ARBA" id="ARBA00000073"/>
    </source>
</evidence>
<feature type="active site" evidence="3">
    <location>
        <position position="70"/>
    </location>
</feature>
<feature type="domain" description="Pseudouridine synthase RsuA/RluA-like" evidence="5">
    <location>
        <begin position="23"/>
        <end position="170"/>
    </location>
</feature>
<comment type="similarity">
    <text evidence="2 4">Belongs to the pseudouridine synthase RluA family.</text>
</comment>
<evidence type="ECO:0000313" key="8">
    <source>
        <dbReference type="Proteomes" id="UP000443070"/>
    </source>
</evidence>
<dbReference type="InterPro" id="IPR006225">
    <property type="entry name" value="PsdUridine_synth_RluC/D"/>
</dbReference>
<dbReference type="EMBL" id="WNBW01000008">
    <property type="protein sequence ID" value="MTU04589.1"/>
    <property type="molecule type" value="Genomic_DNA"/>
</dbReference>
<keyword evidence="8" id="KW-1185">Reference proteome</keyword>
<name>A0A7X2XFA6_9FIRM</name>
<dbReference type="NCBIfam" id="TIGR00005">
    <property type="entry name" value="rluA_subfam"/>
    <property type="match status" value="1"/>
</dbReference>
<dbReference type="OrthoDB" id="9807829at2"/>
<dbReference type="SUPFAM" id="SSF55120">
    <property type="entry name" value="Pseudouridine synthase"/>
    <property type="match status" value="1"/>
</dbReference>
<dbReference type="PANTHER" id="PTHR21600">
    <property type="entry name" value="MITOCHONDRIAL RNA PSEUDOURIDINE SYNTHASE"/>
    <property type="match status" value="1"/>
</dbReference>
<evidence type="ECO:0000313" key="9">
    <source>
        <dbReference type="Proteomes" id="UP000484547"/>
    </source>
</evidence>
<dbReference type="InterPro" id="IPR050188">
    <property type="entry name" value="RluA_PseudoU_synthase"/>
</dbReference>
<proteinExistence type="inferred from homology"/>
<dbReference type="Gene3D" id="3.30.2350.10">
    <property type="entry name" value="Pseudouridine synthase"/>
    <property type="match status" value="1"/>
</dbReference>
<dbReference type="PANTHER" id="PTHR21600:SF35">
    <property type="entry name" value="PSEUDOURIDINE SYNTHASE"/>
    <property type="match status" value="1"/>
</dbReference>
<comment type="caution">
    <text evidence="6">The sequence shown here is derived from an EMBL/GenBank/DDBJ whole genome shotgun (WGS) entry which is preliminary data.</text>
</comment>
<comment type="function">
    <text evidence="4">Responsible for synthesis of pseudouridine from uracil.</text>
</comment>
<evidence type="ECO:0000256" key="2">
    <source>
        <dbReference type="ARBA" id="ARBA00010876"/>
    </source>
</evidence>
<organism evidence="6 9">
    <name type="scientific">Phascolarctobacterium faecium</name>
    <dbReference type="NCBI Taxonomy" id="33025"/>
    <lineage>
        <taxon>Bacteria</taxon>
        <taxon>Bacillati</taxon>
        <taxon>Bacillota</taxon>
        <taxon>Negativicutes</taxon>
        <taxon>Acidaminococcales</taxon>
        <taxon>Acidaminococcaceae</taxon>
        <taxon>Phascolarctobacterium</taxon>
    </lineage>
</organism>
<reference evidence="8 9" key="1">
    <citation type="journal article" date="2019" name="Nat. Med.">
        <title>A library of human gut bacterial isolates paired with longitudinal multiomics data enables mechanistic microbiome research.</title>
        <authorList>
            <person name="Poyet M."/>
            <person name="Groussin M."/>
            <person name="Gibbons S.M."/>
            <person name="Avila-Pacheco J."/>
            <person name="Jiang X."/>
            <person name="Kearney S.M."/>
            <person name="Perrotta A.R."/>
            <person name="Berdy B."/>
            <person name="Zhao S."/>
            <person name="Lieberman T.D."/>
            <person name="Swanson P.K."/>
            <person name="Smith M."/>
            <person name="Roesemann S."/>
            <person name="Alexander J.E."/>
            <person name="Rich S.A."/>
            <person name="Livny J."/>
            <person name="Vlamakis H."/>
            <person name="Clish C."/>
            <person name="Bullock K."/>
            <person name="Deik A."/>
            <person name="Scott J."/>
            <person name="Pierce K.A."/>
            <person name="Xavier R.J."/>
            <person name="Alm E.J."/>
        </authorList>
    </citation>
    <scope>NUCLEOTIDE SEQUENCE [LARGE SCALE GENOMIC DNA]</scope>
    <source>
        <strain evidence="6 9">BIOML-A13</strain>
        <strain evidence="7 8">BIOML-A3</strain>
    </source>
</reference>
<comment type="catalytic activity">
    <reaction evidence="1 4">
        <text>a uridine in RNA = a pseudouridine in RNA</text>
        <dbReference type="Rhea" id="RHEA:48348"/>
        <dbReference type="Rhea" id="RHEA-COMP:12068"/>
        <dbReference type="Rhea" id="RHEA-COMP:12069"/>
        <dbReference type="ChEBI" id="CHEBI:65314"/>
        <dbReference type="ChEBI" id="CHEBI:65315"/>
    </reaction>
</comment>
<dbReference type="EC" id="5.4.99.-" evidence="4"/>
<dbReference type="GO" id="GO:0140098">
    <property type="term" value="F:catalytic activity, acting on RNA"/>
    <property type="evidence" value="ECO:0007669"/>
    <property type="project" value="UniProtKB-ARBA"/>
</dbReference>
<dbReference type="Proteomes" id="UP000484547">
    <property type="component" value="Unassembled WGS sequence"/>
</dbReference>
<sequence>MNCRHSTDMEFNFSYTVFYEDEYLLIVNKPAGMLVHPTVKEDGSTLYNYVAHYYKQHGLLHNIHPVSRLDRNTSGLVIFAKEPRIQFLLSQQEVIKKYLGIVTGTLPADSGIIEAPIARKEGSIIERCVSPNGKYARTDYKLISRRKHLSLLELQLHTGRTHQIRVHMAHIGCPLYNDNLYGTPGPQSRHALHAYYLGFNHPATGIFLEISCALPNDLFKIIYY</sequence>
<accession>A0A7X2XFA6</accession>
<dbReference type="AlphaFoldDB" id="A0A7X2XFA6"/>
<dbReference type="EMBL" id="WNBM01000001">
    <property type="protein sequence ID" value="MTT75462.1"/>
    <property type="molecule type" value="Genomic_DNA"/>
</dbReference>
<dbReference type="RefSeq" id="WP_155164188.1">
    <property type="nucleotide sequence ID" value="NZ_DBFUZG010000042.1"/>
</dbReference>
<dbReference type="Pfam" id="PF00849">
    <property type="entry name" value="PseudoU_synth_2"/>
    <property type="match status" value="1"/>
</dbReference>
<evidence type="ECO:0000313" key="6">
    <source>
        <dbReference type="EMBL" id="MTT75462.1"/>
    </source>
</evidence>
<dbReference type="GO" id="GO:0009982">
    <property type="term" value="F:pseudouridine synthase activity"/>
    <property type="evidence" value="ECO:0007669"/>
    <property type="project" value="InterPro"/>
</dbReference>